<dbReference type="EMBL" id="JAUJEB010000013">
    <property type="protein sequence ID" value="MDN5217126.1"/>
    <property type="molecule type" value="Genomic_DNA"/>
</dbReference>
<evidence type="ECO:0000313" key="2">
    <source>
        <dbReference type="Proteomes" id="UP001172083"/>
    </source>
</evidence>
<dbReference type="Pfam" id="PF01904">
    <property type="entry name" value="DUF72"/>
    <property type="match status" value="1"/>
</dbReference>
<dbReference type="InterPro" id="IPR002763">
    <property type="entry name" value="DUF72"/>
</dbReference>
<comment type="caution">
    <text evidence="1">The sequence shown here is derived from an EMBL/GenBank/DDBJ whole genome shotgun (WGS) entry which is preliminary data.</text>
</comment>
<accession>A0ABT8LIW3</accession>
<evidence type="ECO:0000313" key="1">
    <source>
        <dbReference type="EMBL" id="MDN5217126.1"/>
    </source>
</evidence>
<dbReference type="PANTHER" id="PTHR30348:SF9">
    <property type="entry name" value="UPF0759 PROTEIN YECE"/>
    <property type="match status" value="1"/>
</dbReference>
<organism evidence="1 2">
    <name type="scientific">Agaribacillus aureus</name>
    <dbReference type="NCBI Taxonomy" id="3051825"/>
    <lineage>
        <taxon>Bacteria</taxon>
        <taxon>Pseudomonadati</taxon>
        <taxon>Bacteroidota</taxon>
        <taxon>Cytophagia</taxon>
        <taxon>Cytophagales</taxon>
        <taxon>Splendidivirgaceae</taxon>
        <taxon>Agaribacillus</taxon>
    </lineage>
</organism>
<protein>
    <submittedName>
        <fullName evidence="1">DUF72 domain-containing protein</fullName>
    </submittedName>
</protein>
<gene>
    <name evidence="1" type="ORF">QQ020_33955</name>
</gene>
<reference evidence="1" key="1">
    <citation type="submission" date="2023-06" db="EMBL/GenBank/DDBJ databases">
        <title>Genomic of Agaribacillus aureum.</title>
        <authorList>
            <person name="Wang G."/>
        </authorList>
    </citation>
    <scope>NUCLEOTIDE SEQUENCE</scope>
    <source>
        <strain evidence="1">BMA12</strain>
    </source>
</reference>
<dbReference type="Gene3D" id="3.20.20.410">
    <property type="entry name" value="Protein of unknown function UPF0759"/>
    <property type="match status" value="1"/>
</dbReference>
<dbReference type="PANTHER" id="PTHR30348">
    <property type="entry name" value="UNCHARACTERIZED PROTEIN YECE"/>
    <property type="match status" value="1"/>
</dbReference>
<dbReference type="Proteomes" id="UP001172083">
    <property type="component" value="Unassembled WGS sequence"/>
</dbReference>
<name>A0ABT8LIW3_9BACT</name>
<proteinExistence type="predicted"/>
<keyword evidence="2" id="KW-1185">Reference proteome</keyword>
<sequence>MKFGGVDNPGAIDFTLPPDHADTKRVLSTGKDNGLFEVFVGCAKWNRQDLKNFYPRGTKDELTYYSSQFNCIELNATFYNQPSRQQVSTWKHKTPENFRFFPKITNSISHYKRLLDTKMLVEEYCDAVSAFEEKLGMVFLQMHNNFKPKDFDRVEKFLADFPKEIPLAVEVRNVEWFNNPVEAERFYQLLERQEKANTIVDTAGRRDMLHMRLTTPQAFVRYVGANHESDYTRLDDWLIRVKEWREQGLNQLYFFVHQNLEKESPLLSAYFIQKLNKMLDLDLKVPATLVNRQLSF</sequence>
<dbReference type="SUPFAM" id="SSF117396">
    <property type="entry name" value="TM1631-like"/>
    <property type="match status" value="1"/>
</dbReference>
<dbReference type="InterPro" id="IPR036520">
    <property type="entry name" value="UPF0759_sf"/>
</dbReference>